<dbReference type="Gene3D" id="3.90.10.10">
    <property type="entry name" value="Cytochrome C3"/>
    <property type="match status" value="1"/>
</dbReference>
<keyword evidence="4" id="KW-1185">Reference proteome</keyword>
<protein>
    <submittedName>
        <fullName evidence="3">Putative CXXCH cytochrome family protein</fullName>
    </submittedName>
</protein>
<keyword evidence="1" id="KW-0732">Signal</keyword>
<gene>
    <name evidence="3" type="ORF">CLV27_1049</name>
</gene>
<dbReference type="Proteomes" id="UP000295777">
    <property type="component" value="Unassembled WGS sequence"/>
</dbReference>
<evidence type="ECO:0000256" key="1">
    <source>
        <dbReference type="ARBA" id="ARBA00022729"/>
    </source>
</evidence>
<comment type="caution">
    <text evidence="3">The sequence shown here is derived from an EMBL/GenBank/DDBJ whole genome shotgun (WGS) entry which is preliminary data.</text>
</comment>
<evidence type="ECO:0000313" key="4">
    <source>
        <dbReference type="Proteomes" id="UP000295777"/>
    </source>
</evidence>
<proteinExistence type="predicted"/>
<evidence type="ECO:0000313" key="3">
    <source>
        <dbReference type="EMBL" id="TCK04616.1"/>
    </source>
</evidence>
<dbReference type="PANTHER" id="PTHR35038">
    <property type="entry name" value="DISSIMILATORY SULFITE REDUCTASE SIRA"/>
    <property type="match status" value="1"/>
</dbReference>
<dbReference type="SUPFAM" id="SSF48695">
    <property type="entry name" value="Multiheme cytochromes"/>
    <property type="match status" value="1"/>
</dbReference>
<dbReference type="InterPro" id="IPR010177">
    <property type="entry name" value="Paired_CXXCH_1"/>
</dbReference>
<dbReference type="EMBL" id="SMFV01000003">
    <property type="protein sequence ID" value="TCK04616.1"/>
    <property type="molecule type" value="Genomic_DNA"/>
</dbReference>
<sequence length="410" mass="45035">MKRFFSFALLAGVLTAAGCGEISEQDIHYTDLGVNVAVRSAPYLTEENHREAWGQKDCLGCHQEFKHTMATADLSVEDYQKVIDRAVEKVGRKNAINVCSACHGLNGVSEGAERNCLVCHDGMERLHFYAGTSSRTVSKHDFNGNGRIDDFDCVVCHWQPDMDGIVEPDTDFGKLGGTYKYRVEELCLTCHTNGWLVLKSEPLADTDGDGTADRSITPPSQPPVVDVAWGSDYHGGRDYTSGDKSFKDISFDGSFLFHTEHESLACSQCHNPHASNNEELIVEKVGETLLVERPIVQSDNTSEMKYAVVDPQTTAYFEGLKFEGTIVGKDKVYDLSVEEELEDYLNLPIESGSESDDIVTKRKEISSLCAACHEGSSDYSPVNGLGLPVNLETHKPGSECTTCHIHGGTF</sequence>
<reference evidence="3 4" key="1">
    <citation type="submission" date="2019-03" db="EMBL/GenBank/DDBJ databases">
        <title>Genomic Encyclopedia of Archaeal and Bacterial Type Strains, Phase II (KMG-II): from individual species to whole genera.</title>
        <authorList>
            <person name="Goeker M."/>
        </authorList>
    </citation>
    <scope>NUCLEOTIDE SEQUENCE [LARGE SCALE GENOMIC DNA]</scope>
    <source>
        <strain evidence="3 4">DSM 24425</strain>
    </source>
</reference>
<dbReference type="AlphaFoldDB" id="A0A4V2PDB9"/>
<dbReference type="Pfam" id="PF09699">
    <property type="entry name" value="Paired_CXXCH_1"/>
    <property type="match status" value="1"/>
</dbReference>
<dbReference type="InterPro" id="IPR036280">
    <property type="entry name" value="Multihaem_cyt_sf"/>
</dbReference>
<name>A0A4V2PDB9_9BACT</name>
<organism evidence="3 4">
    <name type="scientific">Phorcysia thermohydrogeniphila</name>
    <dbReference type="NCBI Taxonomy" id="936138"/>
    <lineage>
        <taxon>Bacteria</taxon>
        <taxon>Pseudomonadati</taxon>
        <taxon>Aquificota</taxon>
        <taxon>Aquificia</taxon>
        <taxon>Desulfurobacteriales</taxon>
        <taxon>Desulfurobacteriaceae</taxon>
        <taxon>Phorcysia</taxon>
    </lineage>
</organism>
<dbReference type="PROSITE" id="PS51257">
    <property type="entry name" value="PROKAR_LIPOPROTEIN"/>
    <property type="match status" value="1"/>
</dbReference>
<feature type="domain" description="Doubled CXXCH motif" evidence="2">
    <location>
        <begin position="265"/>
        <end position="285"/>
    </location>
</feature>
<dbReference type="RefSeq" id="WP_132526496.1">
    <property type="nucleotide sequence ID" value="NZ_SMFV01000003.1"/>
</dbReference>
<accession>A0A4V2PDB9</accession>
<evidence type="ECO:0000259" key="2">
    <source>
        <dbReference type="Pfam" id="PF09699"/>
    </source>
</evidence>
<dbReference type="InterPro" id="IPR051829">
    <property type="entry name" value="Multiheme_Cytochr_ET"/>
</dbReference>
<dbReference type="OrthoDB" id="10939at2"/>